<accession>A0A5R9Q5K6</accession>
<reference evidence="2 3" key="1">
    <citation type="submission" date="2018-01" db="EMBL/GenBank/DDBJ databases">
        <title>Co-occurrence of chitin degradation, pigmentation and bioactivity in marine Pseudoalteromonas.</title>
        <authorList>
            <person name="Paulsen S."/>
            <person name="Gram L."/>
            <person name="Machado H."/>
        </authorList>
    </citation>
    <scope>NUCLEOTIDE SEQUENCE [LARGE SCALE GENOMIC DNA]</scope>
    <source>
        <strain evidence="2 3">S3663</strain>
    </source>
</reference>
<organism evidence="2 3">
    <name type="scientific">Pseudoalteromonas phenolica</name>
    <dbReference type="NCBI Taxonomy" id="161398"/>
    <lineage>
        <taxon>Bacteria</taxon>
        <taxon>Pseudomonadati</taxon>
        <taxon>Pseudomonadota</taxon>
        <taxon>Gammaproteobacteria</taxon>
        <taxon>Alteromonadales</taxon>
        <taxon>Pseudoalteromonadaceae</taxon>
        <taxon>Pseudoalteromonas</taxon>
    </lineage>
</organism>
<feature type="region of interest" description="Disordered" evidence="1">
    <location>
        <begin position="1"/>
        <end position="24"/>
    </location>
</feature>
<dbReference type="EMBL" id="PPSW01000008">
    <property type="protein sequence ID" value="TLX47912.1"/>
    <property type="molecule type" value="Genomic_DNA"/>
</dbReference>
<proteinExistence type="predicted"/>
<evidence type="ECO:0000313" key="3">
    <source>
        <dbReference type="Proteomes" id="UP000309186"/>
    </source>
</evidence>
<comment type="caution">
    <text evidence="2">The sequence shown here is derived from an EMBL/GenBank/DDBJ whole genome shotgun (WGS) entry which is preliminary data.</text>
</comment>
<gene>
    <name evidence="2" type="ORF">C1E24_06655</name>
</gene>
<dbReference type="AlphaFoldDB" id="A0A5R9Q5K6"/>
<evidence type="ECO:0000256" key="1">
    <source>
        <dbReference type="SAM" id="MobiDB-lite"/>
    </source>
</evidence>
<dbReference type="Proteomes" id="UP000309186">
    <property type="component" value="Unassembled WGS sequence"/>
</dbReference>
<evidence type="ECO:0000313" key="2">
    <source>
        <dbReference type="EMBL" id="TLX47912.1"/>
    </source>
</evidence>
<feature type="compositionally biased region" description="Basic and acidic residues" evidence="1">
    <location>
        <begin position="1"/>
        <end position="22"/>
    </location>
</feature>
<name>A0A5R9Q5K6_9GAMM</name>
<protein>
    <submittedName>
        <fullName evidence="2">Uncharacterized protein</fullName>
    </submittedName>
</protein>
<sequence>MEGRRGVTSDRNEVSQREEVEARMPTGRSFMDEYLHIIELKYLPPPWLPSPTRQRIKLKANFKPVALKHDPHTITKRDIK</sequence>